<dbReference type="Pfam" id="PF07734">
    <property type="entry name" value="FBA_1"/>
    <property type="match status" value="1"/>
</dbReference>
<comment type="caution">
    <text evidence="2">The sequence shown here is derived from an EMBL/GenBank/DDBJ whole genome shotgun (WGS) entry which is preliminary data.</text>
</comment>
<name>A0ABD3HW88_9MARC</name>
<feature type="domain" description="F-box" evidence="1">
    <location>
        <begin position="42"/>
        <end position="88"/>
    </location>
</feature>
<dbReference type="InterPro" id="IPR036047">
    <property type="entry name" value="F-box-like_dom_sf"/>
</dbReference>
<evidence type="ECO:0000313" key="3">
    <source>
        <dbReference type="Proteomes" id="UP001633002"/>
    </source>
</evidence>
<dbReference type="SMART" id="SM00256">
    <property type="entry name" value="FBOX"/>
    <property type="match status" value="1"/>
</dbReference>
<accession>A0ABD3HW88</accession>
<dbReference type="PROSITE" id="PS50181">
    <property type="entry name" value="FBOX"/>
    <property type="match status" value="1"/>
</dbReference>
<dbReference type="PANTHER" id="PTHR31672">
    <property type="entry name" value="BNACNNG10540D PROTEIN"/>
    <property type="match status" value="1"/>
</dbReference>
<dbReference type="Proteomes" id="UP001633002">
    <property type="component" value="Unassembled WGS sequence"/>
</dbReference>
<evidence type="ECO:0000313" key="2">
    <source>
        <dbReference type="EMBL" id="KAL3695663.1"/>
    </source>
</evidence>
<protein>
    <recommendedName>
        <fullName evidence="1">F-box domain-containing protein</fullName>
    </recommendedName>
</protein>
<proteinExistence type="predicted"/>
<evidence type="ECO:0000259" key="1">
    <source>
        <dbReference type="PROSITE" id="PS50181"/>
    </source>
</evidence>
<dbReference type="InterPro" id="IPR050796">
    <property type="entry name" value="SCF_F-box_component"/>
</dbReference>
<dbReference type="EMBL" id="JBJQOH010000002">
    <property type="protein sequence ID" value="KAL3695663.1"/>
    <property type="molecule type" value="Genomic_DNA"/>
</dbReference>
<dbReference type="Gene3D" id="1.20.1280.50">
    <property type="match status" value="1"/>
</dbReference>
<keyword evidence="3" id="KW-1185">Reference proteome</keyword>
<dbReference type="AlphaFoldDB" id="A0ABD3HW88"/>
<dbReference type="Pfam" id="PF00646">
    <property type="entry name" value="F-box"/>
    <property type="match status" value="1"/>
</dbReference>
<gene>
    <name evidence="2" type="ORF">R1sor_009739</name>
</gene>
<dbReference type="InterPro" id="IPR006527">
    <property type="entry name" value="F-box-assoc_dom_typ1"/>
</dbReference>
<organism evidence="2 3">
    <name type="scientific">Riccia sorocarpa</name>
    <dbReference type="NCBI Taxonomy" id="122646"/>
    <lineage>
        <taxon>Eukaryota</taxon>
        <taxon>Viridiplantae</taxon>
        <taxon>Streptophyta</taxon>
        <taxon>Embryophyta</taxon>
        <taxon>Marchantiophyta</taxon>
        <taxon>Marchantiopsida</taxon>
        <taxon>Marchantiidae</taxon>
        <taxon>Marchantiales</taxon>
        <taxon>Ricciaceae</taxon>
        <taxon>Riccia</taxon>
    </lineage>
</organism>
<dbReference type="SUPFAM" id="SSF81383">
    <property type="entry name" value="F-box domain"/>
    <property type="match status" value="1"/>
</dbReference>
<dbReference type="InterPro" id="IPR001810">
    <property type="entry name" value="F-box_dom"/>
</dbReference>
<sequence>MDEAYTVQDSDSEHMEEVNADLDLEIYTDSEHMEEVNADLDPEIWASFPPELLDKVLAKLPLSSLLSCRSVSKEWKNLVETRVVYEGHPGKPLLFYHHPCGPLVPRGPLLLPCLIFPSYTSDTWEQEALPFEEKKELVAADGGLVCFSSEYSPDNFVIYNPLSKMWRELQLPSPVLPRLPRGSVFKDPFSSLLVGLSVNRDNGVYRLLVAGIHEDGPRNALMYDSSGTGSWKRCANVPPMETTFMNGEWISERGVCLSGNLYWHVYESSRDQIVKGIVKYSVENDVWAFVREKIPCELPSDFHITAHDASILPLEWSRLAPENLDISNSLDEFASLGAEIKQFTEADNGLLAGMLFDAGGDTHTPTLSLGEGECLFTLYESSEDGEVTHKVAEYSSRTKELTWLPPVGFIPNPYSLCAFSPSLRPLV</sequence>
<dbReference type="PANTHER" id="PTHR31672:SF2">
    <property type="entry name" value="F-BOX DOMAIN-CONTAINING PROTEIN"/>
    <property type="match status" value="1"/>
</dbReference>
<reference evidence="2 3" key="1">
    <citation type="submission" date="2024-09" db="EMBL/GenBank/DDBJ databases">
        <title>Chromosome-scale assembly of Riccia sorocarpa.</title>
        <authorList>
            <person name="Paukszto L."/>
        </authorList>
    </citation>
    <scope>NUCLEOTIDE SEQUENCE [LARGE SCALE GENOMIC DNA]</scope>
    <source>
        <strain evidence="2">LP-2024</strain>
        <tissue evidence="2">Aerial parts of the thallus</tissue>
    </source>
</reference>